<comment type="similarity">
    <text evidence="2">Belongs to the metallo-beta-lactamase superfamily.</text>
</comment>
<dbReference type="AlphaFoldDB" id="A0A251ZSG8"/>
<dbReference type="SMART" id="SM00849">
    <property type="entry name" value="Lactamase_B"/>
    <property type="match status" value="1"/>
</dbReference>
<dbReference type="Proteomes" id="UP000194946">
    <property type="component" value="Unassembled WGS sequence"/>
</dbReference>
<dbReference type="CDD" id="cd07729">
    <property type="entry name" value="AHL_lactonase_MBL-fold"/>
    <property type="match status" value="1"/>
</dbReference>
<reference evidence="8" key="1">
    <citation type="submission" date="2014-06" db="EMBL/GenBank/DDBJ databases">
        <authorList>
            <person name="Winans N.J."/>
            <person name="Newell P.D."/>
            <person name="Douglas A.E."/>
        </authorList>
    </citation>
    <scope>NUCLEOTIDE SEQUENCE [LARGE SCALE GENOMIC DNA]</scope>
    <source>
        <strain evidence="8">DmL_052</strain>
    </source>
</reference>
<dbReference type="InterPro" id="IPR051013">
    <property type="entry name" value="MBL_superfamily_lactonases"/>
</dbReference>
<comment type="cofactor">
    <cofactor evidence="1">
        <name>Zn(2+)</name>
        <dbReference type="ChEBI" id="CHEBI:29105"/>
    </cofactor>
</comment>
<evidence type="ECO:0000256" key="4">
    <source>
        <dbReference type="ARBA" id="ARBA00022801"/>
    </source>
</evidence>
<name>A0A251ZSG8_9PROT</name>
<keyword evidence="4" id="KW-0378">Hydrolase</keyword>
<evidence type="ECO:0000259" key="6">
    <source>
        <dbReference type="SMART" id="SM00849"/>
    </source>
</evidence>
<protein>
    <submittedName>
        <fullName evidence="7">Beta-lactamase</fullName>
    </submittedName>
</protein>
<keyword evidence="5" id="KW-0862">Zinc</keyword>
<dbReference type="InterPro" id="IPR036866">
    <property type="entry name" value="RibonucZ/Hydroxyglut_hydro"/>
</dbReference>
<feature type="domain" description="Metallo-beta-lactamase" evidence="6">
    <location>
        <begin position="32"/>
        <end position="244"/>
    </location>
</feature>
<keyword evidence="3" id="KW-0479">Metal-binding</keyword>
<comment type="caution">
    <text evidence="7">The sequence shown here is derived from an EMBL/GenBank/DDBJ whole genome shotgun (WGS) entry which is preliminary data.</text>
</comment>
<dbReference type="SUPFAM" id="SSF56281">
    <property type="entry name" value="Metallo-hydrolase/oxidoreductase"/>
    <property type="match status" value="1"/>
</dbReference>
<dbReference type="PANTHER" id="PTHR42978">
    <property type="entry name" value="QUORUM-QUENCHING LACTONASE YTNP-RELATED-RELATED"/>
    <property type="match status" value="1"/>
</dbReference>
<evidence type="ECO:0000256" key="1">
    <source>
        <dbReference type="ARBA" id="ARBA00001947"/>
    </source>
</evidence>
<dbReference type="GO" id="GO:0046872">
    <property type="term" value="F:metal ion binding"/>
    <property type="evidence" value="ECO:0007669"/>
    <property type="project" value="UniProtKB-KW"/>
</dbReference>
<proteinExistence type="inferred from homology"/>
<sequence length="266" mass="29693">MEEIKLYAMTCGWITMPAGFFLSGQTGNLAIPIPSYFIEHPKGTILFDTGLETALQSKDPDVISSALGAFADLTTVQYHPGEEVSARLEKFGIDPKKINFIINSHLHFDHCGGNAAIPNARWILQKREWIAANNEENIAKKIYTPHQYDLGHDRIEVDGEYDILQDGTLILIPTYGHTDGHQSLKVKLGDKTIVLTADACYLKHSLEKMALPDAMVVSDPESLLKNYRLFKSLQEKGAKIIFGHDPTQSPTLTDGEIKRIYPEDIQ</sequence>
<dbReference type="InterPro" id="IPR001279">
    <property type="entry name" value="Metallo-B-lactamas"/>
</dbReference>
<dbReference type="Gene3D" id="3.60.15.10">
    <property type="entry name" value="Ribonuclease Z/Hydroxyacylglutathione hydrolase-like"/>
    <property type="match status" value="1"/>
</dbReference>
<evidence type="ECO:0000256" key="3">
    <source>
        <dbReference type="ARBA" id="ARBA00022723"/>
    </source>
</evidence>
<evidence type="ECO:0000256" key="2">
    <source>
        <dbReference type="ARBA" id="ARBA00007749"/>
    </source>
</evidence>
<gene>
    <name evidence="7" type="ORF">HK18_06575</name>
</gene>
<dbReference type="GO" id="GO:0016787">
    <property type="term" value="F:hydrolase activity"/>
    <property type="evidence" value="ECO:0007669"/>
    <property type="project" value="UniProtKB-KW"/>
</dbReference>
<dbReference type="PANTHER" id="PTHR42978:SF2">
    <property type="entry name" value="102 KBASES UNSTABLE REGION: FROM 1 TO 119443"/>
    <property type="match status" value="1"/>
</dbReference>
<dbReference type="Pfam" id="PF00753">
    <property type="entry name" value="Lactamase_B"/>
    <property type="match status" value="1"/>
</dbReference>
<organism evidence="7 8">
    <name type="scientific">Commensalibacter intestini</name>
    <dbReference type="NCBI Taxonomy" id="479936"/>
    <lineage>
        <taxon>Bacteria</taxon>
        <taxon>Pseudomonadati</taxon>
        <taxon>Pseudomonadota</taxon>
        <taxon>Alphaproteobacteria</taxon>
        <taxon>Acetobacterales</taxon>
        <taxon>Acetobacteraceae</taxon>
    </lineage>
</organism>
<evidence type="ECO:0000256" key="5">
    <source>
        <dbReference type="ARBA" id="ARBA00022833"/>
    </source>
</evidence>
<accession>A0A251ZSG8</accession>
<keyword evidence="8" id="KW-1185">Reference proteome</keyword>
<evidence type="ECO:0000313" key="8">
    <source>
        <dbReference type="Proteomes" id="UP000194946"/>
    </source>
</evidence>
<dbReference type="EMBL" id="JOPB01000046">
    <property type="protein sequence ID" value="OUI77603.1"/>
    <property type="molecule type" value="Genomic_DNA"/>
</dbReference>
<evidence type="ECO:0000313" key="7">
    <source>
        <dbReference type="EMBL" id="OUI77603.1"/>
    </source>
</evidence>